<accession>Q08V53</accession>
<protein>
    <submittedName>
        <fullName evidence="1">Uncharacterized protein</fullName>
    </submittedName>
</protein>
<evidence type="ECO:0000313" key="1">
    <source>
        <dbReference type="EMBL" id="EAU64379.1"/>
    </source>
</evidence>
<proteinExistence type="predicted"/>
<evidence type="ECO:0000313" key="2">
    <source>
        <dbReference type="Proteomes" id="UP000032702"/>
    </source>
</evidence>
<dbReference type="EMBL" id="AAMD01000120">
    <property type="protein sequence ID" value="EAU64379.1"/>
    <property type="molecule type" value="Genomic_DNA"/>
</dbReference>
<gene>
    <name evidence="1" type="ORF">STIAU_5950</name>
</gene>
<dbReference type="AlphaFoldDB" id="Q08V53"/>
<name>Q08V53_STIAD</name>
<comment type="caution">
    <text evidence="1">The sequence shown here is derived from an EMBL/GenBank/DDBJ whole genome shotgun (WGS) entry which is preliminary data.</text>
</comment>
<reference evidence="1 2" key="1">
    <citation type="submission" date="2006-04" db="EMBL/GenBank/DDBJ databases">
        <authorList>
            <person name="Nierman W.C."/>
        </authorList>
    </citation>
    <scope>NUCLEOTIDE SEQUENCE [LARGE SCALE GENOMIC DNA]</scope>
    <source>
        <strain evidence="1 2">DW4/3-1</strain>
    </source>
</reference>
<sequence length="143" mass="15585">MQQAAGFVAFHSEKGGWRTLGARKRASRSGLGQSAHDMTWRMSGALGAALAAVLLSCGPSEDEAMKLREGSNLDDVVECPGLYCGFDSTGQSLLCAEVLFEYGRSPPLCVDTRICERMDCLREGRRCVFFDGIPLQVRCIEDD</sequence>
<organism evidence="1 2">
    <name type="scientific">Stigmatella aurantiaca (strain DW4/3-1)</name>
    <dbReference type="NCBI Taxonomy" id="378806"/>
    <lineage>
        <taxon>Bacteria</taxon>
        <taxon>Pseudomonadati</taxon>
        <taxon>Myxococcota</taxon>
        <taxon>Myxococcia</taxon>
        <taxon>Myxococcales</taxon>
        <taxon>Cystobacterineae</taxon>
        <taxon>Archangiaceae</taxon>
        <taxon>Stigmatella</taxon>
    </lineage>
</organism>
<dbReference type="Proteomes" id="UP000032702">
    <property type="component" value="Unassembled WGS sequence"/>
</dbReference>